<feature type="transmembrane region" description="Helical" evidence="6">
    <location>
        <begin position="924"/>
        <end position="949"/>
    </location>
</feature>
<evidence type="ECO:0000256" key="1">
    <source>
        <dbReference type="ARBA" id="ARBA00004141"/>
    </source>
</evidence>
<evidence type="ECO:0000256" key="4">
    <source>
        <dbReference type="ARBA" id="ARBA00022989"/>
    </source>
</evidence>
<feature type="transmembrane region" description="Helical" evidence="6">
    <location>
        <begin position="448"/>
        <end position="467"/>
    </location>
</feature>
<comment type="subcellular location">
    <subcellularLocation>
        <location evidence="1">Membrane</location>
        <topology evidence="1">Multi-pass membrane protein</topology>
    </subcellularLocation>
</comment>
<dbReference type="Pfam" id="PF05140">
    <property type="entry name" value="ResB"/>
    <property type="match status" value="1"/>
</dbReference>
<evidence type="ECO:0000256" key="3">
    <source>
        <dbReference type="ARBA" id="ARBA00022748"/>
    </source>
</evidence>
<feature type="transmembrane region" description="Helical" evidence="6">
    <location>
        <begin position="994"/>
        <end position="1018"/>
    </location>
</feature>
<gene>
    <name evidence="9" type="ORF">AXF12_04190</name>
</gene>
<feature type="transmembrane region" description="Helical" evidence="6">
    <location>
        <begin position="969"/>
        <end position="987"/>
    </location>
</feature>
<dbReference type="Pfam" id="PF01578">
    <property type="entry name" value="Cytochrom_C_asm"/>
    <property type="match status" value="1"/>
</dbReference>
<accession>A0ABM5XCA3</accession>
<keyword evidence="5 6" id="KW-0472">Membrane</keyword>
<evidence type="ECO:0000313" key="9">
    <source>
        <dbReference type="EMBL" id="AMD84785.1"/>
    </source>
</evidence>
<dbReference type="PANTHER" id="PTHR30071:SF1">
    <property type="entry name" value="CYTOCHROME B_B6 PROTEIN-RELATED"/>
    <property type="match status" value="1"/>
</dbReference>
<dbReference type="Proteomes" id="UP000065822">
    <property type="component" value="Chromosome"/>
</dbReference>
<keyword evidence="10" id="KW-1185">Reference proteome</keyword>
<reference evidence="9 10" key="1">
    <citation type="submission" date="2016-02" db="EMBL/GenBank/DDBJ databases">
        <authorList>
            <person name="Holder M.E."/>
            <person name="Ajami N.J."/>
            <person name="Petrosino J.F."/>
        </authorList>
    </citation>
    <scope>NUCLEOTIDE SEQUENCE [LARGE SCALE GENOMIC DNA]</scope>
    <source>
        <strain evidence="9 10">CCUG 32990</strain>
    </source>
</reference>
<evidence type="ECO:0000256" key="2">
    <source>
        <dbReference type="ARBA" id="ARBA00022692"/>
    </source>
</evidence>
<evidence type="ECO:0000256" key="5">
    <source>
        <dbReference type="ARBA" id="ARBA00023136"/>
    </source>
</evidence>
<dbReference type="InterPro" id="IPR007816">
    <property type="entry name" value="ResB-like_domain"/>
</dbReference>
<keyword evidence="2 6" id="KW-0812">Transmembrane</keyword>
<feature type="transmembrane region" description="Helical" evidence="6">
    <location>
        <begin position="793"/>
        <end position="812"/>
    </location>
</feature>
<evidence type="ECO:0000259" key="8">
    <source>
        <dbReference type="Pfam" id="PF05140"/>
    </source>
</evidence>
<dbReference type="RefSeq" id="WP_066428581.1">
    <property type="nucleotide sequence ID" value="NZ_CP014227.1"/>
</dbReference>
<feature type="transmembrane region" description="Helical" evidence="6">
    <location>
        <begin position="79"/>
        <end position="102"/>
    </location>
</feature>
<proteinExistence type="predicted"/>
<sequence length="1059" mass="120714">MNKILHSFWVILSSTKLMALLFVTFGFAMGLGTFVEDRYGIATARIWIYNAWWFELLVLLFVVNFIGNIKRYSLQKRENWAVLVLHLSWVFIILGAFVTRYVSDEGLLSLREGETSDTYISDNTYITAFVDGNYKGKDLRKGMQKQVLFSPFARNYYHWKSDFKGKEYDISYVKFIHGVKKDFEEDEKGDRYLKIVVPVGAQREEYYIKDGGAKMIAGALFTFNQEVPGALQITERDTLIYINAPVEGSYIKMRDIGKIPEGATSIYDYMTPIAANAPTELYLRAMYAFGNVEFVASEIVRGREAVLPLEHSEITKDSADGIVLRISSGGEAKEVTVMGKKGEVGIPTTVRVNNLDFHLSYGSREEQLPFSVRLNDFIATKYPGTERSYASYKSEVTVLPKEGQPFDYPIYMNHILNYKGYRLFQASFSPDEKGTVLSVNHDVLGTTLTYIGYILLFLSLLAFMFVGKSRFRKLSAQLRELQQKRIDKVVTVLLLLSVGIASAQQYPSEKQLDSILKATTVSREHAAKFGALLIQDEGRIKPVNTFSSELLRKVGKRDTFRGMNSDQVLLSMLQASAMWYYFDIMYVKKDNDSLHNYLGVKKGVKRIPAISLYKADGGYKLAPFLEKVYATNNPNQFEKDIKEVDQRLGLLNRALYGEIFKIFPVPADPNHRWISRLDYVENPEIVKDTLYGKVIREAIPVYLSLVKEGIRTGDYSQADNFLEGLKQNQLRYSKMLIPSETKIKAELWYNKINVFEQLFQAYLYVSLLLFTVLVLAVFSSKRLYNRLLTIGKTLLWLFFIAHTAGLIVRWYISGHAPFSDAYESMIYVAWSTMGAGLLFGRRSWWALASTSFVSSMLLMIAHWNWLDPSIGTLQPVLNSYWLMLHVAVIVGSYGPFALGAILGALSMLLMIFTTIKNRDKVHVVLKELLIVNELSLTVGLVMLTIGNFLGGMWANESWGRYWGWDPKETWALVSIMVYALVIHLRLVPGMRGKWLFSLMSLLAFFSILMTYFGVNFYLSGMHSYASGEKIITPTFVYYAVGVVILLAVLSYIRNKRYEN</sequence>
<evidence type="ECO:0000313" key="10">
    <source>
        <dbReference type="Proteomes" id="UP000065822"/>
    </source>
</evidence>
<keyword evidence="3" id="KW-0201">Cytochrome c-type biogenesis</keyword>
<feature type="transmembrane region" description="Helical" evidence="6">
    <location>
        <begin position="46"/>
        <end position="67"/>
    </location>
</feature>
<dbReference type="EMBL" id="CP014227">
    <property type="protein sequence ID" value="AMD84785.1"/>
    <property type="molecule type" value="Genomic_DNA"/>
</dbReference>
<feature type="transmembrane region" description="Helical" evidence="6">
    <location>
        <begin position="7"/>
        <end position="34"/>
    </location>
</feature>
<feature type="transmembrane region" description="Helical" evidence="6">
    <location>
        <begin position="1030"/>
        <end position="1052"/>
    </location>
</feature>
<protein>
    <submittedName>
        <fullName evidence="9">Cytochrome C biogenesis protein</fullName>
    </submittedName>
</protein>
<feature type="transmembrane region" description="Helical" evidence="6">
    <location>
        <begin position="847"/>
        <end position="866"/>
    </location>
</feature>
<feature type="transmembrane region" description="Helical" evidence="6">
    <location>
        <begin position="488"/>
        <end position="506"/>
    </location>
</feature>
<dbReference type="PANTHER" id="PTHR30071">
    <property type="entry name" value="HEME EXPORTER PROTEIN C"/>
    <property type="match status" value="1"/>
</dbReference>
<feature type="transmembrane region" description="Helical" evidence="6">
    <location>
        <begin position="886"/>
        <end position="912"/>
    </location>
</feature>
<organism evidence="9 10">
    <name type="scientific">Capnocytophaga haemolytica</name>
    <dbReference type="NCBI Taxonomy" id="45243"/>
    <lineage>
        <taxon>Bacteria</taxon>
        <taxon>Pseudomonadati</taxon>
        <taxon>Bacteroidota</taxon>
        <taxon>Flavobacteriia</taxon>
        <taxon>Flavobacteriales</taxon>
        <taxon>Flavobacteriaceae</taxon>
        <taxon>Capnocytophaga</taxon>
    </lineage>
</organism>
<evidence type="ECO:0000256" key="6">
    <source>
        <dbReference type="SAM" id="Phobius"/>
    </source>
</evidence>
<dbReference type="InterPro" id="IPR045062">
    <property type="entry name" value="Cyt_c_biogenesis_CcsA/CcmC"/>
</dbReference>
<evidence type="ECO:0000259" key="7">
    <source>
        <dbReference type="Pfam" id="PF01578"/>
    </source>
</evidence>
<keyword evidence="4 6" id="KW-1133">Transmembrane helix</keyword>
<feature type="domain" description="Cytochrome c assembly protein" evidence="7">
    <location>
        <begin position="819"/>
        <end position="1022"/>
    </location>
</feature>
<feature type="transmembrane region" description="Helical" evidence="6">
    <location>
        <begin position="761"/>
        <end position="781"/>
    </location>
</feature>
<feature type="transmembrane region" description="Helical" evidence="6">
    <location>
        <begin position="824"/>
        <end position="840"/>
    </location>
</feature>
<dbReference type="InterPro" id="IPR002541">
    <property type="entry name" value="Cyt_c_assembly"/>
</dbReference>
<feature type="domain" description="ResB-like" evidence="8">
    <location>
        <begin position="338"/>
        <end position="435"/>
    </location>
</feature>
<name>A0ABM5XCA3_9FLAO</name>